<gene>
    <name evidence="1" type="ORF">L2764_25455</name>
</gene>
<organism evidence="1 2">
    <name type="scientific">Shewanella surugensis</name>
    <dbReference type="NCBI Taxonomy" id="212020"/>
    <lineage>
        <taxon>Bacteria</taxon>
        <taxon>Pseudomonadati</taxon>
        <taxon>Pseudomonadota</taxon>
        <taxon>Gammaproteobacteria</taxon>
        <taxon>Alteromonadales</taxon>
        <taxon>Shewanellaceae</taxon>
        <taxon>Shewanella</taxon>
    </lineage>
</organism>
<dbReference type="Proteomes" id="UP001203423">
    <property type="component" value="Unassembled WGS sequence"/>
</dbReference>
<sequence>MKKFNTQKKPIVEGLIWASLLTLILKRAIATKVVDQISFFKATTNAELWFIPLIQAIADGAYLELKEQLEWAYIYLKKNATLSKQKNIKVTVA</sequence>
<protein>
    <submittedName>
        <fullName evidence="1">Uncharacterized protein</fullName>
    </submittedName>
</protein>
<reference evidence="1 2" key="1">
    <citation type="submission" date="2022-01" db="EMBL/GenBank/DDBJ databases">
        <title>Whole genome-based taxonomy of the Shewanellaceae.</title>
        <authorList>
            <person name="Martin-Rodriguez A.J."/>
        </authorList>
    </citation>
    <scope>NUCLEOTIDE SEQUENCE [LARGE SCALE GENOMIC DNA]</scope>
    <source>
        <strain evidence="1 2">DSM 17177</strain>
    </source>
</reference>
<accession>A0ABT0LJ38</accession>
<dbReference type="EMBL" id="JAKIKS010000201">
    <property type="protein sequence ID" value="MCL1127727.1"/>
    <property type="molecule type" value="Genomic_DNA"/>
</dbReference>
<comment type="caution">
    <text evidence="1">The sequence shown here is derived from an EMBL/GenBank/DDBJ whole genome shotgun (WGS) entry which is preliminary data.</text>
</comment>
<evidence type="ECO:0000313" key="1">
    <source>
        <dbReference type="EMBL" id="MCL1127727.1"/>
    </source>
</evidence>
<keyword evidence="2" id="KW-1185">Reference proteome</keyword>
<proteinExistence type="predicted"/>
<evidence type="ECO:0000313" key="2">
    <source>
        <dbReference type="Proteomes" id="UP001203423"/>
    </source>
</evidence>
<name>A0ABT0LJ38_9GAMM</name>
<dbReference type="RefSeq" id="WP_248943161.1">
    <property type="nucleotide sequence ID" value="NZ_JAKIKS010000201.1"/>
</dbReference>